<evidence type="ECO:0000256" key="6">
    <source>
        <dbReference type="ARBA" id="ARBA00022777"/>
    </source>
</evidence>
<dbReference type="PANTHER" id="PTHR41523:SF8">
    <property type="entry name" value="ETHYLENE RESPONSE SENSOR PROTEIN"/>
    <property type="match status" value="1"/>
</dbReference>
<dbReference type="Gene3D" id="3.30.565.10">
    <property type="entry name" value="Histidine kinase-like ATPase, C-terminal domain"/>
    <property type="match status" value="1"/>
</dbReference>
<feature type="domain" description="Histidine kinase" evidence="9">
    <location>
        <begin position="133"/>
        <end position="327"/>
    </location>
</feature>
<evidence type="ECO:0000256" key="1">
    <source>
        <dbReference type="ARBA" id="ARBA00000085"/>
    </source>
</evidence>
<evidence type="ECO:0000256" key="4">
    <source>
        <dbReference type="ARBA" id="ARBA00022679"/>
    </source>
</evidence>
<dbReference type="Pfam" id="PF02518">
    <property type="entry name" value="HATPase_c"/>
    <property type="match status" value="1"/>
</dbReference>
<comment type="catalytic activity">
    <reaction evidence="1">
        <text>ATP + protein L-histidine = ADP + protein N-phospho-L-histidine.</text>
        <dbReference type="EC" id="2.7.13.3"/>
    </reaction>
</comment>
<reference evidence="10 11" key="1">
    <citation type="submission" date="2024-05" db="EMBL/GenBank/DDBJ databases">
        <authorList>
            <person name="Liu Q."/>
            <person name="Xin Y.-H."/>
        </authorList>
    </citation>
    <scope>NUCLEOTIDE SEQUENCE [LARGE SCALE GENOMIC DNA]</scope>
    <source>
        <strain evidence="10 11">CGMCC 1.10181</strain>
    </source>
</reference>
<keyword evidence="5" id="KW-0547">Nucleotide-binding</keyword>
<name>A0ABU9Y0K6_9SPHN</name>
<sequence length="331" mass="34684">MRRKALDVAARYGVSLIVTGLIVWGMVAQVPDAPSQYYPWLLAAWLCVTMIAGRGPGYAALGFGALAVALFALRGAGFAVADPDDATGLVGLIAAGLLIVIGLGRARERAAFFRDHAAFLGEENAGLRAITSEFSHRLRNDLSGLIATAQLRSATAELPETRAALGAMGDRITALASVYARLDTKRSPSATIGLRAFIEGLCEDLRFAHLSVRPIGLTVDVMEVSVRAGRAVLIGLVVNELLTNASKYAFPDDRPGTITVSLHAHPARTGIWQLRVVDDGVGLSDAGVGTGLGQKLIKARASQLGGMFSLARHDGFTVGQLDFPASDGPAG</sequence>
<dbReference type="SMART" id="SM00387">
    <property type="entry name" value="HATPase_c"/>
    <property type="match status" value="1"/>
</dbReference>
<evidence type="ECO:0000256" key="5">
    <source>
        <dbReference type="ARBA" id="ARBA00022741"/>
    </source>
</evidence>
<evidence type="ECO:0000256" key="2">
    <source>
        <dbReference type="ARBA" id="ARBA00012438"/>
    </source>
</evidence>
<dbReference type="GO" id="GO:0016301">
    <property type="term" value="F:kinase activity"/>
    <property type="evidence" value="ECO:0007669"/>
    <property type="project" value="UniProtKB-KW"/>
</dbReference>
<gene>
    <name evidence="10" type="ORF">ABC974_06855</name>
</gene>
<accession>A0ABU9Y0K6</accession>
<keyword evidence="11" id="KW-1185">Reference proteome</keyword>
<evidence type="ECO:0000313" key="10">
    <source>
        <dbReference type="EMBL" id="MEN2789336.1"/>
    </source>
</evidence>
<keyword evidence="8" id="KW-1133">Transmembrane helix</keyword>
<feature type="transmembrane region" description="Helical" evidence="8">
    <location>
        <begin position="60"/>
        <end position="80"/>
    </location>
</feature>
<dbReference type="InterPro" id="IPR036890">
    <property type="entry name" value="HATPase_C_sf"/>
</dbReference>
<evidence type="ECO:0000313" key="11">
    <source>
        <dbReference type="Proteomes" id="UP001419910"/>
    </source>
</evidence>
<keyword evidence="8" id="KW-0472">Membrane</keyword>
<keyword evidence="4" id="KW-0808">Transferase</keyword>
<evidence type="ECO:0000259" key="9">
    <source>
        <dbReference type="PROSITE" id="PS50109"/>
    </source>
</evidence>
<dbReference type="Proteomes" id="UP001419910">
    <property type="component" value="Unassembled WGS sequence"/>
</dbReference>
<keyword evidence="8" id="KW-0812">Transmembrane</keyword>
<proteinExistence type="predicted"/>
<dbReference type="Pfam" id="PF07568">
    <property type="entry name" value="HisKA_2"/>
    <property type="match status" value="1"/>
</dbReference>
<keyword evidence="6 10" id="KW-0418">Kinase</keyword>
<dbReference type="InterPro" id="IPR005467">
    <property type="entry name" value="His_kinase_dom"/>
</dbReference>
<dbReference type="PROSITE" id="PS50109">
    <property type="entry name" value="HIS_KIN"/>
    <property type="match status" value="1"/>
</dbReference>
<protein>
    <recommendedName>
        <fullName evidence="2">histidine kinase</fullName>
        <ecNumber evidence="2">2.7.13.3</ecNumber>
    </recommendedName>
</protein>
<dbReference type="EMBL" id="JBDIME010000004">
    <property type="protein sequence ID" value="MEN2789336.1"/>
    <property type="molecule type" value="Genomic_DNA"/>
</dbReference>
<dbReference type="SUPFAM" id="SSF55874">
    <property type="entry name" value="ATPase domain of HSP90 chaperone/DNA topoisomerase II/histidine kinase"/>
    <property type="match status" value="1"/>
</dbReference>
<organism evidence="10 11">
    <name type="scientific">Sphingomonas oligophenolica</name>
    <dbReference type="NCBI Taxonomy" id="301154"/>
    <lineage>
        <taxon>Bacteria</taxon>
        <taxon>Pseudomonadati</taxon>
        <taxon>Pseudomonadota</taxon>
        <taxon>Alphaproteobacteria</taxon>
        <taxon>Sphingomonadales</taxon>
        <taxon>Sphingomonadaceae</taxon>
        <taxon>Sphingomonas</taxon>
    </lineage>
</organism>
<dbReference type="InterPro" id="IPR011495">
    <property type="entry name" value="Sig_transdc_His_kin_sub2_dim/P"/>
</dbReference>
<dbReference type="InterPro" id="IPR003594">
    <property type="entry name" value="HATPase_dom"/>
</dbReference>
<evidence type="ECO:0000256" key="7">
    <source>
        <dbReference type="ARBA" id="ARBA00022840"/>
    </source>
</evidence>
<dbReference type="EC" id="2.7.13.3" evidence="2"/>
<feature type="transmembrane region" description="Helical" evidence="8">
    <location>
        <begin position="86"/>
        <end position="104"/>
    </location>
</feature>
<dbReference type="PANTHER" id="PTHR41523">
    <property type="entry name" value="TWO-COMPONENT SYSTEM SENSOR PROTEIN"/>
    <property type="match status" value="1"/>
</dbReference>
<feature type="transmembrane region" description="Helical" evidence="8">
    <location>
        <begin position="12"/>
        <end position="31"/>
    </location>
</feature>
<keyword evidence="3" id="KW-0597">Phosphoprotein</keyword>
<evidence type="ECO:0000256" key="3">
    <source>
        <dbReference type="ARBA" id="ARBA00022553"/>
    </source>
</evidence>
<evidence type="ECO:0000256" key="8">
    <source>
        <dbReference type="SAM" id="Phobius"/>
    </source>
</evidence>
<keyword evidence="7" id="KW-0067">ATP-binding</keyword>
<comment type="caution">
    <text evidence="10">The sequence shown here is derived from an EMBL/GenBank/DDBJ whole genome shotgun (WGS) entry which is preliminary data.</text>
</comment>